<dbReference type="Proteomes" id="UP000236630">
    <property type="component" value="Unassembled WGS sequence"/>
</dbReference>
<organism evidence="1 2">
    <name type="scientific">Citrus unshiu</name>
    <name type="common">Satsuma mandarin</name>
    <name type="synonym">Citrus nobilis var. unshiu</name>
    <dbReference type="NCBI Taxonomy" id="55188"/>
    <lineage>
        <taxon>Eukaryota</taxon>
        <taxon>Viridiplantae</taxon>
        <taxon>Streptophyta</taxon>
        <taxon>Embryophyta</taxon>
        <taxon>Tracheophyta</taxon>
        <taxon>Spermatophyta</taxon>
        <taxon>Magnoliopsida</taxon>
        <taxon>eudicotyledons</taxon>
        <taxon>Gunneridae</taxon>
        <taxon>Pentapetalae</taxon>
        <taxon>rosids</taxon>
        <taxon>malvids</taxon>
        <taxon>Sapindales</taxon>
        <taxon>Rutaceae</taxon>
        <taxon>Aurantioideae</taxon>
        <taxon>Citrus</taxon>
    </lineage>
</organism>
<reference evidence="1 2" key="1">
    <citation type="journal article" date="2017" name="Front. Genet.">
        <title>Draft sequencing of the heterozygous diploid genome of Satsuma (Citrus unshiu Marc.) using a hybrid assembly approach.</title>
        <authorList>
            <person name="Shimizu T."/>
            <person name="Tanizawa Y."/>
            <person name="Mochizuki T."/>
            <person name="Nagasaki H."/>
            <person name="Yoshioka T."/>
            <person name="Toyoda A."/>
            <person name="Fujiyama A."/>
            <person name="Kaminuma E."/>
            <person name="Nakamura Y."/>
        </authorList>
    </citation>
    <scope>NUCLEOTIDE SEQUENCE [LARGE SCALE GENOMIC DNA]</scope>
    <source>
        <strain evidence="2">cv. Miyagawa wase</strain>
    </source>
</reference>
<keyword evidence="2" id="KW-1185">Reference proteome</keyword>
<evidence type="ECO:0000313" key="2">
    <source>
        <dbReference type="Proteomes" id="UP000236630"/>
    </source>
</evidence>
<comment type="caution">
    <text evidence="1">The sequence shown here is derived from an EMBL/GenBank/DDBJ whole genome shotgun (WGS) entry which is preliminary data.</text>
</comment>
<sequence>MSPVQAWADQRRVSARGIYRPETYTELIPIPQRAGTRSHRITIVALFPEPLKETRDPTFAHNVAVRVP</sequence>
<protein>
    <submittedName>
        <fullName evidence="1">Uncharacterized protein</fullName>
    </submittedName>
</protein>
<accession>A0A2H5QI91</accession>
<dbReference type="EMBL" id="BDQV01000403">
    <property type="protein sequence ID" value="GAY64346.1"/>
    <property type="molecule type" value="Genomic_DNA"/>
</dbReference>
<gene>
    <name evidence="1" type="ORF">CUMW_232820</name>
</gene>
<evidence type="ECO:0000313" key="1">
    <source>
        <dbReference type="EMBL" id="GAY64346.1"/>
    </source>
</evidence>
<name>A0A2H5QI91_CITUN</name>
<proteinExistence type="predicted"/>
<dbReference type="AlphaFoldDB" id="A0A2H5QI91"/>